<reference evidence="3 5" key="1">
    <citation type="submission" date="2016-10" db="EMBL/GenBank/DDBJ databases">
        <authorList>
            <person name="Varghese N."/>
            <person name="Submissions S."/>
        </authorList>
    </citation>
    <scope>NUCLEOTIDE SEQUENCE [LARGE SCALE GENOMIC DNA]</scope>
    <source>
        <strain evidence="3 5">CGMCC 1.7071</strain>
    </source>
</reference>
<evidence type="ECO:0000256" key="1">
    <source>
        <dbReference type="SAM" id="SignalP"/>
    </source>
</evidence>
<dbReference type="EMBL" id="FNXB01000022">
    <property type="protein sequence ID" value="SEI06224.1"/>
    <property type="molecule type" value="Genomic_DNA"/>
</dbReference>
<dbReference type="Proteomes" id="UP000183063">
    <property type="component" value="Unassembled WGS sequence"/>
</dbReference>
<name>A0A1H8QXY5_9HYPH</name>
<feature type="signal peptide" evidence="1">
    <location>
        <begin position="1"/>
        <end position="18"/>
    </location>
</feature>
<dbReference type="PANTHER" id="PTHR39327:SF1">
    <property type="entry name" value="BLR5470 PROTEIN"/>
    <property type="match status" value="1"/>
</dbReference>
<evidence type="ECO:0000313" key="2">
    <source>
        <dbReference type="EMBL" id="SEI06224.1"/>
    </source>
</evidence>
<evidence type="ECO:0000313" key="4">
    <source>
        <dbReference type="Proteomes" id="UP000183063"/>
    </source>
</evidence>
<dbReference type="InterPro" id="IPR010319">
    <property type="entry name" value="Transglutaminase-like_Cys_pept"/>
</dbReference>
<evidence type="ECO:0000313" key="3">
    <source>
        <dbReference type="EMBL" id="SEO58744.1"/>
    </source>
</evidence>
<feature type="chain" id="PRO_5030029738" evidence="1">
    <location>
        <begin position="19"/>
        <end position="195"/>
    </location>
</feature>
<dbReference type="Pfam" id="PF06035">
    <property type="entry name" value="Peptidase_C93"/>
    <property type="match status" value="1"/>
</dbReference>
<gene>
    <name evidence="2" type="ORF">RTCCBAU85039_4119</name>
    <name evidence="3" type="ORF">SAMN05216228_102020</name>
</gene>
<dbReference type="STRING" id="501024.RTCCBAU85039_4119"/>
<protein>
    <submittedName>
        <fullName evidence="3">Predicted transglutaminase-like cysteine proteinase</fullName>
    </submittedName>
</protein>
<accession>A0A1H8QXY5</accession>
<keyword evidence="5" id="KW-1185">Reference proteome</keyword>
<reference evidence="2" key="3">
    <citation type="submission" date="2016-10" db="EMBL/GenBank/DDBJ databases">
        <authorList>
            <person name="de Groot N.N."/>
        </authorList>
    </citation>
    <scope>NUCLEOTIDE SEQUENCE [LARGE SCALE GENOMIC DNA]</scope>
    <source>
        <strain evidence="2">CCBAU85039</strain>
    </source>
</reference>
<proteinExistence type="predicted"/>
<dbReference type="RefSeq" id="WP_072378181.1">
    <property type="nucleotide sequence ID" value="NZ_FNXB01000022.1"/>
</dbReference>
<dbReference type="AlphaFoldDB" id="A0A1H8QXY5"/>
<dbReference type="PANTHER" id="PTHR39327">
    <property type="match status" value="1"/>
</dbReference>
<dbReference type="OrthoDB" id="5401788at2"/>
<reference evidence="4" key="2">
    <citation type="submission" date="2016-10" db="EMBL/GenBank/DDBJ databases">
        <authorList>
            <person name="Wibberg D."/>
        </authorList>
    </citation>
    <scope>NUCLEOTIDE SEQUENCE [LARGE SCALE GENOMIC DNA]</scope>
</reference>
<dbReference type="Gene3D" id="3.10.620.30">
    <property type="match status" value="1"/>
</dbReference>
<organism evidence="2 4">
    <name type="scientific">Rhizobium tibeticum</name>
    <dbReference type="NCBI Taxonomy" id="501024"/>
    <lineage>
        <taxon>Bacteria</taxon>
        <taxon>Pseudomonadati</taxon>
        <taxon>Pseudomonadota</taxon>
        <taxon>Alphaproteobacteria</taxon>
        <taxon>Hyphomicrobiales</taxon>
        <taxon>Rhizobiaceae</taxon>
        <taxon>Rhizobium/Agrobacterium group</taxon>
        <taxon>Rhizobium</taxon>
    </lineage>
</organism>
<evidence type="ECO:0000313" key="5">
    <source>
        <dbReference type="Proteomes" id="UP000198939"/>
    </source>
</evidence>
<dbReference type="Proteomes" id="UP000198939">
    <property type="component" value="Unassembled WGS sequence"/>
</dbReference>
<dbReference type="EMBL" id="FOCV01000020">
    <property type="protein sequence ID" value="SEO58744.1"/>
    <property type="molecule type" value="Genomic_DNA"/>
</dbReference>
<sequence>MRAFVAFAAFTLVFAAFAGESYAGSALRPSRSIGAPIGFPSACTRYAWLCHGTGGREMSDGEAMPLLQKVNRQVNAGVAAATDAQTSGKSEYWSLPVNNKGDCEDYALLKLKTLLGAGFASNKLALSVVIDRGGNNHVVLLARLKSGDYVLDNLAGKVKPWESTGYTFLASQNFSNKSDWQVTLAGPRAAQFSGT</sequence>
<keyword evidence="1" id="KW-0732">Signal</keyword>